<evidence type="ECO:0000313" key="2">
    <source>
        <dbReference type="Proteomes" id="UP000627205"/>
    </source>
</evidence>
<sequence length="773" mass="85217">MHVVHPVIQLAKERALFRFSALSPQILQDAHISLGQQHPASAAEQKTLTAAREFLTAFGPRFLERMQASYTGYIERGMQTMYRDLRQDMHEISADTLALVDDDTVMRQIEVERRVLRLREADQQSLGRLNLMIAQLHGAHDVRERENPFRPYLMARTLHDTLSDMTQSPDVCTVLFDHLSGALAAQLPAYFTTIRDVFESSGVHARLLARPSALSRHDREMLLERRLSEGRLPDFRDSMMRSLASPAFERILALLQQNQNPGGAVAPNVLGNDEPTAQDFIRKIFSQTGTARATGLSNAAGRQPPTNAKRSLLDHLTHLQKRAATEDGVQLQADLASTPELAQTGEMERIALDVASMLFERIACDALISAAFRPAILQLQLPFSKAVVLSPDILQQANHPVRLLLDRMATVAAGQTADTESSKAILEETERSSARVLQEFDEDTAVFDDVLQNFNEAVVRLLQEDATVARAAAVLEAALQGPGRHEMLSARVAEVLRLRLLTLPADPRAADFLCKTWNRVLAQAIVDEEPTLPALRDVVPDLLWSVQKLDAQERGRLMKLLPTLVQRVRNGLQSIDLPLEESQRAMDDLVAMHTEVLRAMQANGETTAVSLVELHRHFADWRIDEAVDAQALHAPTVSPARLRAALQDAAMQLELHLDADIGLLSRADADWLAGMQIGTAIECWNGAGYESAVLAWIDARQSFYLFKPAGVIGTVDAEGAVDVQTSQGLLLYSSIALIRSLREGSVGMVEPAPVFERAIAALLQSGGNAPTLH</sequence>
<keyword evidence="2" id="KW-1185">Reference proteome</keyword>
<organism evidence="1 2">
    <name type="scientific">Oxalicibacterium solurbis</name>
    <dbReference type="NCBI Taxonomy" id="69280"/>
    <lineage>
        <taxon>Bacteria</taxon>
        <taxon>Pseudomonadati</taxon>
        <taxon>Pseudomonadota</taxon>
        <taxon>Betaproteobacteria</taxon>
        <taxon>Burkholderiales</taxon>
        <taxon>Oxalobacteraceae</taxon>
        <taxon>Oxalicibacterium</taxon>
    </lineage>
</organism>
<dbReference type="RefSeq" id="WP_188420889.1">
    <property type="nucleotide sequence ID" value="NZ_BMDP01000002.1"/>
</dbReference>
<evidence type="ECO:0000313" key="1">
    <source>
        <dbReference type="EMBL" id="GGI54684.1"/>
    </source>
</evidence>
<comment type="caution">
    <text evidence="1">The sequence shown here is derived from an EMBL/GenBank/DDBJ whole genome shotgun (WGS) entry which is preliminary data.</text>
</comment>
<dbReference type="InterPro" id="IPR012434">
    <property type="entry name" value="DUF1631"/>
</dbReference>
<dbReference type="EMBL" id="BMDP01000002">
    <property type="protein sequence ID" value="GGI54684.1"/>
    <property type="molecule type" value="Genomic_DNA"/>
</dbReference>
<dbReference type="Pfam" id="PF07793">
    <property type="entry name" value="DUF1631"/>
    <property type="match status" value="1"/>
</dbReference>
<reference evidence="1" key="1">
    <citation type="journal article" date="2014" name="Int. J. Syst. Evol. Microbiol.">
        <title>Complete genome sequence of Corynebacterium casei LMG S-19264T (=DSM 44701T), isolated from a smear-ripened cheese.</title>
        <authorList>
            <consortium name="US DOE Joint Genome Institute (JGI-PGF)"/>
            <person name="Walter F."/>
            <person name="Albersmeier A."/>
            <person name="Kalinowski J."/>
            <person name="Ruckert C."/>
        </authorList>
    </citation>
    <scope>NUCLEOTIDE SEQUENCE</scope>
    <source>
        <strain evidence="1">CCM 7664</strain>
    </source>
</reference>
<accession>A0A8J3AW61</accession>
<dbReference type="Proteomes" id="UP000627205">
    <property type="component" value="Unassembled WGS sequence"/>
</dbReference>
<reference evidence="1" key="2">
    <citation type="submission" date="2020-09" db="EMBL/GenBank/DDBJ databases">
        <authorList>
            <person name="Sun Q."/>
            <person name="Sedlacek I."/>
        </authorList>
    </citation>
    <scope>NUCLEOTIDE SEQUENCE</scope>
    <source>
        <strain evidence="1">CCM 7664</strain>
    </source>
</reference>
<proteinExistence type="predicted"/>
<dbReference type="AlphaFoldDB" id="A0A8J3AW61"/>
<gene>
    <name evidence="1" type="ORF">GCM10011430_18580</name>
</gene>
<name>A0A8J3AW61_9BURK</name>
<evidence type="ECO:0008006" key="3">
    <source>
        <dbReference type="Google" id="ProtNLM"/>
    </source>
</evidence>
<protein>
    <recommendedName>
        <fullName evidence="3">DUF1631 domain-containing protein</fullName>
    </recommendedName>
</protein>